<dbReference type="Proteomes" id="UP001054897">
    <property type="component" value="Chromosome"/>
</dbReference>
<dbReference type="GeneID" id="300082697"/>
<name>A0ABY5A3B4_9GAMM</name>
<proteinExistence type="predicted"/>
<evidence type="ECO:0000313" key="2">
    <source>
        <dbReference type="Proteomes" id="UP001054897"/>
    </source>
</evidence>
<dbReference type="EMBL" id="CP099397">
    <property type="protein sequence ID" value="USR38354.1"/>
    <property type="molecule type" value="Genomic_DNA"/>
</dbReference>
<reference evidence="1" key="1">
    <citation type="submission" date="2022-06" db="EMBL/GenBank/DDBJ databases">
        <title>Complete genome of Pseudomonas hydrolytica DSWY01T.</title>
        <authorList>
            <person name="Jung J."/>
            <person name="Jeon C.O."/>
        </authorList>
    </citation>
    <scope>NUCLEOTIDE SEQUENCE</scope>
    <source>
        <strain evidence="1">DSWY01</strain>
    </source>
</reference>
<organism evidence="1 2">
    <name type="scientific">Ectopseudomonas hydrolytica</name>
    <dbReference type="NCBI Taxonomy" id="2493633"/>
    <lineage>
        <taxon>Bacteria</taxon>
        <taxon>Pseudomonadati</taxon>
        <taxon>Pseudomonadota</taxon>
        <taxon>Gammaproteobacteria</taxon>
        <taxon>Pseudomonadales</taxon>
        <taxon>Pseudomonadaceae</taxon>
        <taxon>Ectopseudomonas</taxon>
    </lineage>
</organism>
<protein>
    <recommendedName>
        <fullName evidence="3">HNH endonuclease</fullName>
    </recommendedName>
</protein>
<dbReference type="RefSeq" id="WP_129481514.1">
    <property type="nucleotide sequence ID" value="NZ_CP099397.1"/>
</dbReference>
<accession>A0ABY5A3B4</accession>
<sequence>MSTEHKTKPCKYCNQLFEFKRKTAEFCTEAHKKAWQRARTNRLDKQRKYRFSTSAFTFYLADACRRSGTIQVLPKTLSGLEKLHTLYKFSLKANGYGEDDQFSLCHLFPVKHPHYIGTMHADNLVVSYRDLNAKHGNAFVHTAGHKISRLDLSAKWQVGAEDKKSSVVAKIVEYYGEDFTATIAVKLKLQPAKRQASLDWLTQCNDPRVPAHAELEQMTTAALTKLKSEISGKSGGYLPDSGVNANDVFLSELKRLSHSRPEFEQVAERWLEVMPDIVGYFHALHWSRPKAGGSESEYREALAPIAPLRQAQFDLLHGGKVEDFLTVLNTLLTSESLVLPTAPETCPAKKEENKLASSNSPGALTIPVFAEDDYAELEALEQAAGMQAYLYEEDGQCFSEAELETAFRGVGHKTKQTQQTAFARFLTG</sequence>
<evidence type="ECO:0000313" key="1">
    <source>
        <dbReference type="EMBL" id="USR38354.1"/>
    </source>
</evidence>
<gene>
    <name evidence="1" type="ORF">L1F06_016980</name>
</gene>
<keyword evidence="2" id="KW-1185">Reference proteome</keyword>
<evidence type="ECO:0008006" key="3">
    <source>
        <dbReference type="Google" id="ProtNLM"/>
    </source>
</evidence>